<dbReference type="InterPro" id="IPR029063">
    <property type="entry name" value="SAM-dependent_MTases_sf"/>
</dbReference>
<evidence type="ECO:0000256" key="3">
    <source>
        <dbReference type="ARBA" id="ARBA00022691"/>
    </source>
</evidence>
<dbReference type="STRING" id="91626.A0A0C9MJ53"/>
<protein>
    <submittedName>
        <fullName evidence="5">Ik:tdsubc_1b12</fullName>
    </submittedName>
</protein>
<dbReference type="AlphaFoldDB" id="A0A0C9MJ53"/>
<dbReference type="InterPro" id="IPR019410">
    <property type="entry name" value="Methyltransf_16"/>
</dbReference>
<keyword evidence="1" id="KW-0489">Methyltransferase</keyword>
<reference evidence="5" key="1">
    <citation type="submission" date="2014-09" db="EMBL/GenBank/DDBJ databases">
        <title>Draft genome sequence of an oleaginous Mucoromycotina fungus Mucor ambiguus NBRC6742.</title>
        <authorList>
            <person name="Takeda I."/>
            <person name="Yamane N."/>
            <person name="Morita T."/>
            <person name="Tamano K."/>
            <person name="Machida M."/>
            <person name="Baker S."/>
            <person name="Koike H."/>
        </authorList>
    </citation>
    <scope>NUCLEOTIDE SEQUENCE</scope>
    <source>
        <strain evidence="5">NBRC 6742</strain>
    </source>
</reference>
<keyword evidence="2" id="KW-0808">Transferase</keyword>
<accession>A0A0C9MJ53</accession>
<evidence type="ECO:0000256" key="2">
    <source>
        <dbReference type="ARBA" id="ARBA00022679"/>
    </source>
</evidence>
<dbReference type="OrthoDB" id="407325at2759"/>
<organism evidence="5">
    <name type="scientific">Mucor ambiguus</name>
    <dbReference type="NCBI Taxonomy" id="91626"/>
    <lineage>
        <taxon>Eukaryota</taxon>
        <taxon>Fungi</taxon>
        <taxon>Fungi incertae sedis</taxon>
        <taxon>Mucoromycota</taxon>
        <taxon>Mucoromycotina</taxon>
        <taxon>Mucoromycetes</taxon>
        <taxon>Mucorales</taxon>
        <taxon>Mucorineae</taxon>
        <taxon>Mucoraceae</taxon>
        <taxon>Mucor</taxon>
    </lineage>
</organism>
<keyword evidence="6" id="KW-1185">Reference proteome</keyword>
<dbReference type="EMBL" id="DF836303">
    <property type="protein sequence ID" value="GAN01933.1"/>
    <property type="molecule type" value="Genomic_DNA"/>
</dbReference>
<sequence>MTEPRRSIKRISYSNDTDADEIHVLIEEVLDAAYGCYIWPSALVMGEFVWHQRNIFKDKTVLELGAGTSLPSVVIGKSIPSAHLILSDIPEILPVVRNCIQLNDIQGTWIQAVKWGQFGSESSIDTLLDRVEKERKTKIDYILGSDTFYEPSEFENLIVTVSFAIENHNPNCKFYTTYQERSPKRSIQYLLDKWKLKCRQIPRESFQFDELKYIDNEDDESEAKVNAGTLSSVFLLEISSINLPFSY</sequence>
<evidence type="ECO:0000256" key="1">
    <source>
        <dbReference type="ARBA" id="ARBA00022603"/>
    </source>
</evidence>
<keyword evidence="3" id="KW-0949">S-adenosyl-L-methionine</keyword>
<dbReference type="PANTHER" id="PTHR14614">
    <property type="entry name" value="HEPATOCELLULAR CARCINOMA-ASSOCIATED ANTIGEN"/>
    <property type="match status" value="1"/>
</dbReference>
<dbReference type="GO" id="GO:0005634">
    <property type="term" value="C:nucleus"/>
    <property type="evidence" value="ECO:0007669"/>
    <property type="project" value="TreeGrafter"/>
</dbReference>
<dbReference type="PANTHER" id="PTHR14614:SF164">
    <property type="entry name" value="HISTONE-ARGININE METHYLTRANSFERASE METTL23"/>
    <property type="match status" value="1"/>
</dbReference>
<gene>
    <name evidence="5" type="ORF">MAM1_0014c01370</name>
</gene>
<dbReference type="Proteomes" id="UP000053815">
    <property type="component" value="Unassembled WGS sequence"/>
</dbReference>
<dbReference type="Pfam" id="PF10294">
    <property type="entry name" value="Methyltransf_16"/>
    <property type="match status" value="1"/>
</dbReference>
<dbReference type="GO" id="GO:0032259">
    <property type="term" value="P:methylation"/>
    <property type="evidence" value="ECO:0007669"/>
    <property type="project" value="UniProtKB-KW"/>
</dbReference>
<proteinExistence type="inferred from homology"/>
<comment type="similarity">
    <text evidence="4">Belongs to the methyltransferase superfamily. METTL23 family.</text>
</comment>
<evidence type="ECO:0000313" key="6">
    <source>
        <dbReference type="Proteomes" id="UP000053815"/>
    </source>
</evidence>
<evidence type="ECO:0000256" key="4">
    <source>
        <dbReference type="ARBA" id="ARBA00043988"/>
    </source>
</evidence>
<name>A0A0C9MJ53_9FUNG</name>
<dbReference type="GO" id="GO:0005737">
    <property type="term" value="C:cytoplasm"/>
    <property type="evidence" value="ECO:0007669"/>
    <property type="project" value="TreeGrafter"/>
</dbReference>
<dbReference type="GO" id="GO:0008168">
    <property type="term" value="F:methyltransferase activity"/>
    <property type="evidence" value="ECO:0007669"/>
    <property type="project" value="UniProtKB-KW"/>
</dbReference>
<dbReference type="SUPFAM" id="SSF53335">
    <property type="entry name" value="S-adenosyl-L-methionine-dependent methyltransferases"/>
    <property type="match status" value="1"/>
</dbReference>
<dbReference type="Gene3D" id="3.40.50.150">
    <property type="entry name" value="Vaccinia Virus protein VP39"/>
    <property type="match status" value="1"/>
</dbReference>
<evidence type="ECO:0000313" key="5">
    <source>
        <dbReference type="EMBL" id="GAN01933.1"/>
    </source>
</evidence>